<reference evidence="2" key="2">
    <citation type="submission" date="2018-07" db="EMBL/GenBank/DDBJ databases">
        <authorList>
            <consortium name="GenomeTrakr network: Whole genome sequencing for foodborne pathogen traceback"/>
        </authorList>
    </citation>
    <scope>NUCLEOTIDE SEQUENCE</scope>
    <source>
        <strain evidence="2">FDA00001071</strain>
    </source>
</reference>
<dbReference type="InterPro" id="IPR044925">
    <property type="entry name" value="His-Me_finger_sf"/>
</dbReference>
<accession>A0A3G3DXV6</accession>
<sequence>MSECIIWKGCVKNGYGWRTWRRQTTTAHRIEYCIAKGIALADIEGMIIRHQCDNPLCINPDHLVVGTQQQNVNDMYERHRECRKIPLEIISAIKNEYVKGSSTHGSPALAKKYGVSQPHVSQIINGTALSGSSISDYVSAFGDRKMISEWAKDERCTVTAKTILRRILSGIPPEQAISSKRRPDIREAA</sequence>
<dbReference type="RefSeq" id="WP_001287665.1">
    <property type="nucleotide sequence ID" value="NZ_CP014994.1"/>
</dbReference>
<dbReference type="EMBL" id="DAAHDG010000003">
    <property type="protein sequence ID" value="HAB5643937.1"/>
    <property type="molecule type" value="Genomic_DNA"/>
</dbReference>
<dbReference type="InterPro" id="IPR044930">
    <property type="entry name" value="Homing_endonuclease_His-Me"/>
</dbReference>
<proteinExistence type="predicted"/>
<dbReference type="InterPro" id="IPR003615">
    <property type="entry name" value="HNH_nuc"/>
</dbReference>
<reference evidence="4" key="5">
    <citation type="submission" date="2019-10" db="EMBL/GenBank/DDBJ databases">
        <authorList>
            <consortium name="NCBI Pathogen Detection Project"/>
        </authorList>
    </citation>
    <scope>NUCLEOTIDE SEQUENCE</scope>
    <source>
        <strain evidence="4">Salmonella enterica</strain>
    </source>
</reference>
<dbReference type="Proteomes" id="UP000315048">
    <property type="component" value="Unassembled WGS sequence"/>
</dbReference>
<evidence type="ECO:0000259" key="1">
    <source>
        <dbReference type="Pfam" id="PF13392"/>
    </source>
</evidence>
<gene>
    <name evidence="2" type="ORF">AHW86_13065</name>
    <name evidence="3" type="ORF">B1277_10500</name>
    <name evidence="5" type="ORF">FG623_019605</name>
    <name evidence="4" type="ORF">GB216_07750</name>
</gene>
<protein>
    <submittedName>
        <fullName evidence="2">HNH endonuclease</fullName>
    </submittedName>
</protein>
<evidence type="ECO:0000313" key="4">
    <source>
        <dbReference type="EMBL" id="HAB5643937.1"/>
    </source>
</evidence>
<dbReference type="EMBL" id="VCWZ02000009">
    <property type="protein sequence ID" value="TRI62174.1"/>
    <property type="molecule type" value="Genomic_DNA"/>
</dbReference>
<dbReference type="EMBL" id="AALGYW010000008">
    <property type="protein sequence ID" value="ECZ5302408.1"/>
    <property type="molecule type" value="Genomic_DNA"/>
</dbReference>
<comment type="caution">
    <text evidence="2">The sequence shown here is derived from an EMBL/GenBank/DDBJ whole genome shotgun (WGS) entry which is preliminary data.</text>
</comment>
<name>A0A3G3DXV6_SALET</name>
<dbReference type="EMBL" id="AAMBTZ010000018">
    <property type="protein sequence ID" value="EDF7397320.1"/>
    <property type="molecule type" value="Genomic_DNA"/>
</dbReference>
<evidence type="ECO:0000313" key="6">
    <source>
        <dbReference type="Proteomes" id="UP000315048"/>
    </source>
</evidence>
<dbReference type="SUPFAM" id="SSF54060">
    <property type="entry name" value="His-Me finger endonucleases"/>
    <property type="match status" value="1"/>
</dbReference>
<reference evidence="5 6" key="4">
    <citation type="journal article" date="2019" name="Appl. Environ. Microbiol.">
        <title>Clinically Unreported Salmonellosis Outbreak Detected via Comparative Genomic Analysis of Municipal Wastewater Salmonella Isolates.</title>
        <authorList>
            <person name="Diemert S."/>
            <person name="Yan T."/>
        </authorList>
    </citation>
    <scope>NUCLEOTIDE SEQUENCE [LARGE SCALE GENOMIC DNA]</scope>
    <source>
        <strain evidence="5 6">HIY0083</strain>
    </source>
</reference>
<keyword evidence="2" id="KW-0378">Hydrolase</keyword>
<dbReference type="Gene3D" id="3.90.75.10">
    <property type="entry name" value="Homing Intron 3 (I-ppo) Encoded Endonuclease, Chain A"/>
    <property type="match status" value="1"/>
</dbReference>
<dbReference type="AlphaFoldDB" id="A0A3G3DXV6"/>
<reference evidence="3" key="3">
    <citation type="submission" date="2018-07" db="EMBL/GenBank/DDBJ databases">
        <authorList>
            <consortium name="PulseNet: The National Subtyping Network for Foodborne Disease Surveillance"/>
            <person name="Tarr C.L."/>
            <person name="Trees E."/>
            <person name="Katz L.S."/>
            <person name="Carleton-Romer H.A."/>
            <person name="Stroika S."/>
            <person name="Kucerova Z."/>
            <person name="Roache K.F."/>
            <person name="Sabol A.L."/>
            <person name="Besser J."/>
            <person name="Gerner-Smidt P."/>
        </authorList>
    </citation>
    <scope>NUCLEOTIDE SEQUENCE</scope>
    <source>
        <strain evidence="3">PNUSAS008386</strain>
    </source>
</reference>
<keyword evidence="2" id="KW-0540">Nuclease</keyword>
<evidence type="ECO:0000313" key="2">
    <source>
        <dbReference type="EMBL" id="ECZ5302408.1"/>
    </source>
</evidence>
<feature type="domain" description="HNH nuclease" evidence="1">
    <location>
        <begin position="44"/>
        <end position="72"/>
    </location>
</feature>
<organism evidence="2">
    <name type="scientific">Salmonella enterica subsp. enterica serovar Tennessee</name>
    <dbReference type="NCBI Taxonomy" id="143221"/>
    <lineage>
        <taxon>Bacteria</taxon>
        <taxon>Pseudomonadati</taxon>
        <taxon>Pseudomonadota</taxon>
        <taxon>Gammaproteobacteria</taxon>
        <taxon>Enterobacterales</taxon>
        <taxon>Enterobacteriaceae</taxon>
        <taxon>Salmonella</taxon>
    </lineage>
</organism>
<dbReference type="Pfam" id="PF13392">
    <property type="entry name" value="HNH_3"/>
    <property type="match status" value="1"/>
</dbReference>
<evidence type="ECO:0000313" key="5">
    <source>
        <dbReference type="EMBL" id="TRI62174.1"/>
    </source>
</evidence>
<reference evidence="4" key="1">
    <citation type="journal article" date="2018" name="Genome Biol.">
        <title>SKESA: strategic k-mer extension for scrupulous assemblies.</title>
        <authorList>
            <person name="Souvorov A."/>
            <person name="Agarwala R."/>
            <person name="Lipman D.J."/>
        </authorList>
    </citation>
    <scope>NUCLEOTIDE SEQUENCE</scope>
    <source>
        <strain evidence="4">Salmonella enterica</strain>
    </source>
</reference>
<dbReference type="GO" id="GO:0004519">
    <property type="term" value="F:endonuclease activity"/>
    <property type="evidence" value="ECO:0007669"/>
    <property type="project" value="UniProtKB-KW"/>
</dbReference>
<keyword evidence="2" id="KW-0255">Endonuclease</keyword>
<evidence type="ECO:0000313" key="3">
    <source>
        <dbReference type="EMBL" id="EDF7397320.1"/>
    </source>
</evidence>